<proteinExistence type="predicted"/>
<gene>
    <name evidence="1" type="ORF">RhiirC2_865577</name>
</gene>
<organism evidence="1 2">
    <name type="scientific">Rhizophagus irregularis</name>
    <dbReference type="NCBI Taxonomy" id="588596"/>
    <lineage>
        <taxon>Eukaryota</taxon>
        <taxon>Fungi</taxon>
        <taxon>Fungi incertae sedis</taxon>
        <taxon>Mucoromycota</taxon>
        <taxon>Glomeromycotina</taxon>
        <taxon>Glomeromycetes</taxon>
        <taxon>Glomerales</taxon>
        <taxon>Glomeraceae</taxon>
        <taxon>Rhizophagus</taxon>
    </lineage>
</organism>
<evidence type="ECO:0000313" key="2">
    <source>
        <dbReference type="Proteomes" id="UP000233469"/>
    </source>
</evidence>
<reference evidence="1 2" key="2">
    <citation type="submission" date="2017-10" db="EMBL/GenBank/DDBJ databases">
        <title>Extensive intraspecific genome diversity in a model arbuscular mycorrhizal fungus.</title>
        <authorList>
            <person name="Chen E.C.H."/>
            <person name="Morin E."/>
            <person name="Baudet D."/>
            <person name="Noel J."/>
            <person name="Ndikumana S."/>
            <person name="Charron P."/>
            <person name="St-Onge C."/>
            <person name="Giorgi J."/>
            <person name="Grigoriev I.V."/>
            <person name="Roux C."/>
            <person name="Martin F.M."/>
            <person name="Corradi N."/>
        </authorList>
    </citation>
    <scope>NUCLEOTIDE SEQUENCE [LARGE SCALE GENOMIC DNA]</scope>
    <source>
        <strain evidence="1 2">C2</strain>
    </source>
</reference>
<sequence length="193" mass="22627">MFASHQMINDSGLRELERFLDKQDCTDKFGGLVQYSSESMNQMEHKDQMDNKHFDGRELVRDHVVNSSLAKKISILYHDIIEILEVNHYLNHNWSDRKNKIKLAWEISLGVKYLHETSEVQIFFKRLRTYGDALMPKCLISFGAETFIPVYPTITIFWRGGRSQMSDLIGQKNNGVSYFDEPKNYLFSTMIFN</sequence>
<dbReference type="AlphaFoldDB" id="A0A2N1NC86"/>
<dbReference type="VEuPathDB" id="FungiDB:RhiirA1_438760"/>
<comment type="caution">
    <text evidence="1">The sequence shown here is derived from an EMBL/GenBank/DDBJ whole genome shotgun (WGS) entry which is preliminary data.</text>
</comment>
<dbReference type="Proteomes" id="UP000233469">
    <property type="component" value="Unassembled WGS sequence"/>
</dbReference>
<reference evidence="1 2" key="1">
    <citation type="submission" date="2016-04" db="EMBL/GenBank/DDBJ databases">
        <title>Genome analyses suggest a sexual origin of heterokaryosis in a supposedly ancient asexual fungus.</title>
        <authorList>
            <person name="Ropars J."/>
            <person name="Sedzielewska K."/>
            <person name="Noel J."/>
            <person name="Charron P."/>
            <person name="Farinelli L."/>
            <person name="Marton T."/>
            <person name="Kruger M."/>
            <person name="Pelin A."/>
            <person name="Brachmann A."/>
            <person name="Corradi N."/>
        </authorList>
    </citation>
    <scope>NUCLEOTIDE SEQUENCE [LARGE SCALE GENOMIC DNA]</scope>
    <source>
        <strain evidence="1 2">C2</strain>
    </source>
</reference>
<dbReference type="EMBL" id="LLXL01000514">
    <property type="protein sequence ID" value="PKK71498.1"/>
    <property type="molecule type" value="Genomic_DNA"/>
</dbReference>
<evidence type="ECO:0008006" key="3">
    <source>
        <dbReference type="Google" id="ProtNLM"/>
    </source>
</evidence>
<accession>A0A2N1NC86</accession>
<dbReference type="VEuPathDB" id="FungiDB:RhiirFUN_005748"/>
<evidence type="ECO:0000313" key="1">
    <source>
        <dbReference type="EMBL" id="PKK71498.1"/>
    </source>
</evidence>
<protein>
    <recommendedName>
        <fullName evidence="3">Protein kinase domain-containing protein</fullName>
    </recommendedName>
</protein>
<dbReference type="VEuPathDB" id="FungiDB:FUN_006039"/>
<dbReference type="VEuPathDB" id="FungiDB:FUN_006038"/>
<name>A0A2N1NC86_9GLOM</name>